<proteinExistence type="inferred from homology"/>
<dbReference type="FunFam" id="3.20.20.20:FF:000004">
    <property type="entry name" value="Dihydropteroate synthase"/>
    <property type="match status" value="1"/>
</dbReference>
<dbReference type="CDD" id="cd00739">
    <property type="entry name" value="DHPS"/>
    <property type="match status" value="1"/>
</dbReference>
<dbReference type="PANTHER" id="PTHR20941:SF1">
    <property type="entry name" value="FOLIC ACID SYNTHESIS PROTEIN FOL1"/>
    <property type="match status" value="1"/>
</dbReference>
<dbReference type="PROSITE" id="PS00793">
    <property type="entry name" value="DHPS_2"/>
    <property type="match status" value="1"/>
</dbReference>
<dbReference type="RefSeq" id="WP_077476657.1">
    <property type="nucleotide sequence ID" value="NZ_MLAH01000051.1"/>
</dbReference>
<dbReference type="UniPathway" id="UPA00077">
    <property type="reaction ID" value="UER00156"/>
</dbReference>
<evidence type="ECO:0000256" key="13">
    <source>
        <dbReference type="ARBA" id="ARBA00053449"/>
    </source>
</evidence>
<dbReference type="PANTHER" id="PTHR20941">
    <property type="entry name" value="FOLATE SYNTHESIS PROTEINS"/>
    <property type="match status" value="1"/>
</dbReference>
<comment type="similarity">
    <text evidence="4 14">Belongs to the DHPS family.</text>
</comment>
<feature type="domain" description="Pterin-binding" evidence="15">
    <location>
        <begin position="15"/>
        <end position="267"/>
    </location>
</feature>
<evidence type="ECO:0000256" key="7">
    <source>
        <dbReference type="ARBA" id="ARBA00016919"/>
    </source>
</evidence>
<comment type="caution">
    <text evidence="16">The sequence shown here is derived from an EMBL/GenBank/DDBJ whole genome shotgun (WGS) entry which is preliminary data.</text>
</comment>
<evidence type="ECO:0000256" key="6">
    <source>
        <dbReference type="ARBA" id="ARBA00012458"/>
    </source>
</evidence>
<evidence type="ECO:0000313" key="17">
    <source>
        <dbReference type="Proteomes" id="UP000189549"/>
    </source>
</evidence>
<evidence type="ECO:0000256" key="11">
    <source>
        <dbReference type="ARBA" id="ARBA00022909"/>
    </source>
</evidence>
<dbReference type="InterPro" id="IPR045031">
    <property type="entry name" value="DHP_synth-like"/>
</dbReference>
<dbReference type="Proteomes" id="UP000189549">
    <property type="component" value="Unassembled WGS sequence"/>
</dbReference>
<comment type="pathway">
    <text evidence="3 14">Cofactor biosynthesis; tetrahydrofolate biosynthesis; 7,8-dihydrofolate from 2-amino-4-hydroxy-6-hydroxymethyl-7,8-dihydropteridine diphosphate and 4-aminobenzoate: step 1/2.</text>
</comment>
<dbReference type="InterPro" id="IPR006390">
    <property type="entry name" value="DHP_synth_dom"/>
</dbReference>
<dbReference type="GO" id="GO:0046654">
    <property type="term" value="P:tetrahydrofolate biosynthetic process"/>
    <property type="evidence" value="ECO:0007669"/>
    <property type="project" value="UniProtKB-UniPathway"/>
</dbReference>
<dbReference type="GO" id="GO:0005829">
    <property type="term" value="C:cytosol"/>
    <property type="evidence" value="ECO:0007669"/>
    <property type="project" value="TreeGrafter"/>
</dbReference>
<evidence type="ECO:0000256" key="1">
    <source>
        <dbReference type="ARBA" id="ARBA00000012"/>
    </source>
</evidence>
<dbReference type="PROSITE" id="PS00792">
    <property type="entry name" value="DHPS_1"/>
    <property type="match status" value="1"/>
</dbReference>
<dbReference type="AlphaFoldDB" id="A0A1V3L3K2"/>
<dbReference type="EMBL" id="MLAH01000051">
    <property type="protein sequence ID" value="OOF84190.1"/>
    <property type="molecule type" value="Genomic_DNA"/>
</dbReference>
<evidence type="ECO:0000256" key="3">
    <source>
        <dbReference type="ARBA" id="ARBA00004763"/>
    </source>
</evidence>
<dbReference type="NCBIfam" id="TIGR01496">
    <property type="entry name" value="DHPS"/>
    <property type="match status" value="1"/>
</dbReference>
<evidence type="ECO:0000256" key="4">
    <source>
        <dbReference type="ARBA" id="ARBA00009503"/>
    </source>
</evidence>
<sequence length="275" mass="30365">MKLYANQKSLDLSFPQIMGILNFTPDSFSDSGKFFSLDKALFQVEKMLNDGAVIIDIGGESTRPMADEVSEQEELHRVVPLVEAVRQRFDCWISVDTSKAIVMQEAAKVGMDLINDIRALQEPNALQVAAELDLPVCIMHMQGQPRTMQIHPQYKDVVQDVLAFLRQRSEECIAVGIKKDNLIWDMGFGFGKTVQHNYKLLQQLSVFCEEGYPVLAGLSRKSMIGAVLDKPVDERAIGSATGALIAAQGGAKILRVHDVAATSDALKIWQATENA</sequence>
<dbReference type="SUPFAM" id="SSF51717">
    <property type="entry name" value="Dihydropteroate synthetase-like"/>
    <property type="match status" value="1"/>
</dbReference>
<comment type="subunit">
    <text evidence="5">Homodimer.</text>
</comment>
<evidence type="ECO:0000256" key="9">
    <source>
        <dbReference type="ARBA" id="ARBA00022723"/>
    </source>
</evidence>
<reference evidence="16 17" key="1">
    <citation type="submission" date="2016-10" db="EMBL/GenBank/DDBJ databases">
        <title>Rodentibacter gen. nov. and new species.</title>
        <authorList>
            <person name="Christensen H."/>
        </authorList>
    </citation>
    <scope>NUCLEOTIDE SEQUENCE [LARGE SCALE GENOMIC DNA]</scope>
    <source>
        <strain evidence="16 17">Ppn157</strain>
    </source>
</reference>
<comment type="function">
    <text evidence="13 14">Catalyzes the condensation of para-aminobenzoate (pABA) with 6-hydroxymethyl-7,8-dihydropterin diphosphate (DHPt-PP) to form 7,8-dihydropteroate (H2Pte), the immediate precursor of folate derivatives.</text>
</comment>
<gene>
    <name evidence="16" type="ORF">BKG93_08450</name>
</gene>
<dbReference type="GO" id="GO:0046656">
    <property type="term" value="P:folic acid biosynthetic process"/>
    <property type="evidence" value="ECO:0007669"/>
    <property type="project" value="UniProtKB-KW"/>
</dbReference>
<name>A0A1V3L3K2_9PAST</name>
<evidence type="ECO:0000256" key="8">
    <source>
        <dbReference type="ARBA" id="ARBA00022679"/>
    </source>
</evidence>
<comment type="cofactor">
    <cofactor evidence="2 14">
        <name>Mg(2+)</name>
        <dbReference type="ChEBI" id="CHEBI:18420"/>
    </cofactor>
</comment>
<dbReference type="GO" id="GO:0004156">
    <property type="term" value="F:dihydropteroate synthase activity"/>
    <property type="evidence" value="ECO:0007669"/>
    <property type="project" value="UniProtKB-EC"/>
</dbReference>
<evidence type="ECO:0000256" key="2">
    <source>
        <dbReference type="ARBA" id="ARBA00001946"/>
    </source>
</evidence>
<dbReference type="GO" id="GO:0046872">
    <property type="term" value="F:metal ion binding"/>
    <property type="evidence" value="ECO:0007669"/>
    <property type="project" value="UniProtKB-KW"/>
</dbReference>
<evidence type="ECO:0000256" key="10">
    <source>
        <dbReference type="ARBA" id="ARBA00022842"/>
    </source>
</evidence>
<evidence type="ECO:0000256" key="14">
    <source>
        <dbReference type="RuleBase" id="RU361205"/>
    </source>
</evidence>
<evidence type="ECO:0000256" key="12">
    <source>
        <dbReference type="ARBA" id="ARBA00030193"/>
    </source>
</evidence>
<dbReference type="Pfam" id="PF00809">
    <property type="entry name" value="Pterin_bind"/>
    <property type="match status" value="1"/>
</dbReference>
<dbReference type="InterPro" id="IPR011005">
    <property type="entry name" value="Dihydropteroate_synth-like_sf"/>
</dbReference>
<evidence type="ECO:0000313" key="16">
    <source>
        <dbReference type="EMBL" id="OOF84190.1"/>
    </source>
</evidence>
<dbReference type="EC" id="2.5.1.15" evidence="6 14"/>
<keyword evidence="11 14" id="KW-0289">Folate biosynthesis</keyword>
<accession>A0A1V3L3K2</accession>
<dbReference type="PROSITE" id="PS50972">
    <property type="entry name" value="PTERIN_BINDING"/>
    <property type="match status" value="1"/>
</dbReference>
<keyword evidence="9 14" id="KW-0479">Metal-binding</keyword>
<dbReference type="InterPro" id="IPR000489">
    <property type="entry name" value="Pterin-binding_dom"/>
</dbReference>
<keyword evidence="8 14" id="KW-0808">Transferase</keyword>
<evidence type="ECO:0000256" key="5">
    <source>
        <dbReference type="ARBA" id="ARBA00011738"/>
    </source>
</evidence>
<evidence type="ECO:0000259" key="15">
    <source>
        <dbReference type="PROSITE" id="PS50972"/>
    </source>
</evidence>
<keyword evidence="10 14" id="KW-0460">Magnesium</keyword>
<organism evidence="16 17">
    <name type="scientific">Rodentibacter ratti</name>
    <dbReference type="NCBI Taxonomy" id="1906745"/>
    <lineage>
        <taxon>Bacteria</taxon>
        <taxon>Pseudomonadati</taxon>
        <taxon>Pseudomonadota</taxon>
        <taxon>Gammaproteobacteria</taxon>
        <taxon>Pasteurellales</taxon>
        <taxon>Pasteurellaceae</taxon>
        <taxon>Rodentibacter</taxon>
    </lineage>
</organism>
<dbReference type="STRING" id="1906745.BKG94_06395"/>
<protein>
    <recommendedName>
        <fullName evidence="7 14">Dihydropteroate synthase</fullName>
        <shortName evidence="14">DHPS</shortName>
        <ecNumber evidence="6 14">2.5.1.15</ecNumber>
    </recommendedName>
    <alternativeName>
        <fullName evidence="12 14">Dihydropteroate pyrophosphorylase</fullName>
    </alternativeName>
</protein>
<dbReference type="Gene3D" id="3.20.20.20">
    <property type="entry name" value="Dihydropteroate synthase-like"/>
    <property type="match status" value="1"/>
</dbReference>
<comment type="catalytic activity">
    <reaction evidence="1">
        <text>(7,8-dihydropterin-6-yl)methyl diphosphate + 4-aminobenzoate = 7,8-dihydropteroate + diphosphate</text>
        <dbReference type="Rhea" id="RHEA:19949"/>
        <dbReference type="ChEBI" id="CHEBI:17836"/>
        <dbReference type="ChEBI" id="CHEBI:17839"/>
        <dbReference type="ChEBI" id="CHEBI:33019"/>
        <dbReference type="ChEBI" id="CHEBI:72950"/>
        <dbReference type="EC" id="2.5.1.15"/>
    </reaction>
</comment>